<keyword evidence="5" id="KW-1185">Reference proteome</keyword>
<comment type="caution">
    <text evidence="4">The sequence shown here is derived from an EMBL/GenBank/DDBJ whole genome shotgun (WGS) entry which is preliminary data.</text>
</comment>
<sequence>MSTFLKNAIATLAYATVASSLSTKAGSTVDVDGTFYYVPSTPVSSLGVSWDQLKVAATSGNDLIPMTVMTGDFSTFDSGVFNATIASFAEKDDVFSTGFLQAVYLSSTTPTQLIASLDSVLSAYDNKLFMVSSCSDASVGTTTNTAPMPNGPYFVSAYTGDVFQAFRLYSDYEGAFTEGLIGHASGNFSALSAAVPGAQAPTIGVPSRLYYTKTTEQPLAGVRIGIKDIYDIAGTKRGCGSRTYYDLYPERNTTAPVVQTLIDAGAIVVGKMKTSQFANGEHATADWVDYHSPFNARGDGYSDPSSSSSGPGGGIGAYSWLDLALGSDTGGSIRNPSQVNGCYGNRPTFDLVSLENVMPLSPLMDTAGFLTRDADLWSAAGHVLYDTKLTPYTSFPKRLYTTQFPKNASNEAEGILLSFLSKLEAFLNTTSTVLDYDSRWSARNTSAPDLNTILDPTYQTLISKQQWTGLGAPFFADYAAAFDGRKPFIDPVPELRWAYGRNITNGTLNQAIHNKTMFKDWWNEEVMVKNPETCSDALLLYPGALARPDYRNGYLNPPRLIRGWGVSSISIFSGAPDMVFPLGQAAYNSTITNHIEYLPVAVDIIAAPGCDAVIFDLAVKLQAAGIINAPKAGSTMYKREVRGGLE</sequence>
<dbReference type="InterPro" id="IPR036928">
    <property type="entry name" value="AS_sf"/>
</dbReference>
<dbReference type="Gene3D" id="3.90.1300.10">
    <property type="entry name" value="Amidase signature (AS) domain"/>
    <property type="match status" value="1"/>
</dbReference>
<reference evidence="4" key="1">
    <citation type="submission" date="2021-07" db="EMBL/GenBank/DDBJ databases">
        <authorList>
            <person name="Durling M."/>
        </authorList>
    </citation>
    <scope>NUCLEOTIDE SEQUENCE</scope>
</reference>
<name>A0A9N9L7U7_9HELO</name>
<dbReference type="Pfam" id="PF01425">
    <property type="entry name" value="Amidase"/>
    <property type="match status" value="1"/>
</dbReference>
<dbReference type="EMBL" id="CAJVRL010000083">
    <property type="protein sequence ID" value="CAG8958587.1"/>
    <property type="molecule type" value="Genomic_DNA"/>
</dbReference>
<protein>
    <recommendedName>
        <fullName evidence="6">Amidase domain-containing protein</fullName>
    </recommendedName>
</protein>
<accession>A0A9N9L7U7</accession>
<evidence type="ECO:0000313" key="5">
    <source>
        <dbReference type="Proteomes" id="UP000696280"/>
    </source>
</evidence>
<keyword evidence="1" id="KW-0732">Signal</keyword>
<feature type="chain" id="PRO_5040122915" description="Amidase domain-containing protein" evidence="1">
    <location>
        <begin position="21"/>
        <end position="646"/>
    </location>
</feature>
<dbReference type="Pfam" id="PF26053">
    <property type="entry name" value="DUF8016"/>
    <property type="match status" value="1"/>
</dbReference>
<dbReference type="OrthoDB" id="5423360at2759"/>
<gene>
    <name evidence="4" type="ORF">HYFRA_00009904</name>
</gene>
<evidence type="ECO:0000313" key="4">
    <source>
        <dbReference type="EMBL" id="CAG8958587.1"/>
    </source>
</evidence>
<dbReference type="SUPFAM" id="SSF75304">
    <property type="entry name" value="Amidase signature (AS) enzymes"/>
    <property type="match status" value="1"/>
</dbReference>
<evidence type="ECO:0000259" key="2">
    <source>
        <dbReference type="Pfam" id="PF01425"/>
    </source>
</evidence>
<evidence type="ECO:0008006" key="6">
    <source>
        <dbReference type="Google" id="ProtNLM"/>
    </source>
</evidence>
<dbReference type="AlphaFoldDB" id="A0A9N9L7U7"/>
<dbReference type="InterPro" id="IPR023631">
    <property type="entry name" value="Amidase_dom"/>
</dbReference>
<evidence type="ECO:0000259" key="3">
    <source>
        <dbReference type="Pfam" id="PF26053"/>
    </source>
</evidence>
<feature type="domain" description="Scytalone dehydratase-like protein Arp1 N-terminal" evidence="3">
    <location>
        <begin position="56"/>
        <end position="169"/>
    </location>
</feature>
<dbReference type="PANTHER" id="PTHR46310">
    <property type="entry name" value="AMIDASE 1"/>
    <property type="match status" value="1"/>
</dbReference>
<dbReference type="PANTHER" id="PTHR46310:SF7">
    <property type="entry name" value="AMIDASE 1"/>
    <property type="match status" value="1"/>
</dbReference>
<proteinExistence type="predicted"/>
<feature type="domain" description="Amidase" evidence="2">
    <location>
        <begin position="213"/>
        <end position="379"/>
    </location>
</feature>
<evidence type="ECO:0000256" key="1">
    <source>
        <dbReference type="SAM" id="SignalP"/>
    </source>
</evidence>
<feature type="signal peptide" evidence="1">
    <location>
        <begin position="1"/>
        <end position="20"/>
    </location>
</feature>
<dbReference type="Proteomes" id="UP000696280">
    <property type="component" value="Unassembled WGS sequence"/>
</dbReference>
<organism evidence="4 5">
    <name type="scientific">Hymenoscyphus fraxineus</name>
    <dbReference type="NCBI Taxonomy" id="746836"/>
    <lineage>
        <taxon>Eukaryota</taxon>
        <taxon>Fungi</taxon>
        <taxon>Dikarya</taxon>
        <taxon>Ascomycota</taxon>
        <taxon>Pezizomycotina</taxon>
        <taxon>Leotiomycetes</taxon>
        <taxon>Helotiales</taxon>
        <taxon>Helotiaceae</taxon>
        <taxon>Hymenoscyphus</taxon>
    </lineage>
</organism>
<dbReference type="InterPro" id="IPR058329">
    <property type="entry name" value="Arp1_N"/>
</dbReference>